<evidence type="ECO:0000313" key="1">
    <source>
        <dbReference type="EMBL" id="CDP91230.1"/>
    </source>
</evidence>
<reference evidence="1" key="1">
    <citation type="journal article" date="2007" name="Science">
        <title>Draft genome of the filarial nematode parasite Brugia malayi.</title>
        <authorList>
            <person name="Ghedin E."/>
            <person name="Wang S."/>
            <person name="Spiro D."/>
            <person name="Caler E."/>
            <person name="Zhao Q."/>
            <person name="Crabtree J."/>
            <person name="Allen J.E."/>
            <person name="Delcher A.L."/>
            <person name="Guiliano D.B."/>
            <person name="Miranda-Saavedra D."/>
            <person name="Angiuoli S.V."/>
            <person name="Creasy T."/>
            <person name="Amedeo P."/>
            <person name="Haas B."/>
            <person name="El-Sayed N.M."/>
            <person name="Wortman J.R."/>
            <person name="Feldblyum T."/>
            <person name="Tallon L."/>
            <person name="Schatz M."/>
            <person name="Shumway M."/>
            <person name="Koo H."/>
            <person name="Salzberg S.L."/>
            <person name="Schobel S."/>
            <person name="Pertea M."/>
            <person name="Pop M."/>
            <person name="White O."/>
            <person name="Barton G.J."/>
            <person name="Carlow C.K."/>
            <person name="Crawford M.J."/>
            <person name="Daub J."/>
            <person name="Dimmic M.W."/>
            <person name="Estes C.F."/>
            <person name="Foster J.M."/>
            <person name="Ganatra M."/>
            <person name="Gregory W.F."/>
            <person name="Johnson N.M."/>
            <person name="Jin J."/>
            <person name="Komuniecki R."/>
            <person name="Korf I."/>
            <person name="Kumar S."/>
            <person name="Laney S."/>
            <person name="Li B.W."/>
            <person name="Li W."/>
            <person name="Lindblom T.H."/>
            <person name="Lustigman S."/>
            <person name="Ma D."/>
            <person name="Maina C.V."/>
            <person name="Martin D.M."/>
            <person name="McCarter J.P."/>
            <person name="McReynolds L."/>
            <person name="Mitreva M."/>
            <person name="Nutman T.B."/>
            <person name="Parkinson J."/>
            <person name="Peregrin-Alvarez J.M."/>
            <person name="Poole C."/>
            <person name="Ren Q."/>
            <person name="Saunders L."/>
            <person name="Sluder A.E."/>
            <person name="Smith K."/>
            <person name="Stanke M."/>
            <person name="Unnasch T.R."/>
            <person name="Ware J."/>
            <person name="Wei A.D."/>
            <person name="Weil G."/>
            <person name="Williams D.J."/>
            <person name="Zhang Y."/>
            <person name="Williams S.A."/>
            <person name="Fraser-Liggett C."/>
            <person name="Slatko B."/>
            <person name="Blaxter M.L."/>
            <person name="Scott A.L."/>
        </authorList>
    </citation>
    <scope>NUCLEOTIDE SEQUENCE</scope>
    <source>
        <strain evidence="1">FR3</strain>
    </source>
</reference>
<reference evidence="1" key="2">
    <citation type="submission" date="2012-12" db="EMBL/GenBank/DDBJ databases">
        <authorList>
            <consortium name="WormBase Consortium"/>
            <person name="Ghedin E."/>
            <person name="Paulini M."/>
        </authorList>
    </citation>
    <scope>NUCLEOTIDE SEQUENCE</scope>
    <source>
        <strain evidence="1">FR3</strain>
    </source>
</reference>
<sequence>MNCLVKQKFQQTSNEIVTSIMVTFKTTNLLLYVYLGYICI</sequence>
<organism evidence="1">
    <name type="scientific">Brugia malayi</name>
    <name type="common">Filarial nematode worm</name>
    <dbReference type="NCBI Taxonomy" id="6279"/>
    <lineage>
        <taxon>Eukaryota</taxon>
        <taxon>Metazoa</taxon>
        <taxon>Ecdysozoa</taxon>
        <taxon>Nematoda</taxon>
        <taxon>Chromadorea</taxon>
        <taxon>Rhabditida</taxon>
        <taxon>Spirurina</taxon>
        <taxon>Spiruromorpha</taxon>
        <taxon>Filarioidea</taxon>
        <taxon>Onchocercidae</taxon>
        <taxon>Brugia</taxon>
    </lineage>
</organism>
<proteinExistence type="predicted"/>
<protein>
    <submittedName>
        <fullName evidence="1">Bm120</fullName>
    </submittedName>
</protein>
<dbReference type="AlphaFoldDB" id="A0A1I9FZV2"/>
<gene>
    <name evidence="1" type="primary">Bm120</name>
    <name evidence="1" type="ORF">BM_Bm120</name>
</gene>
<accession>A0A1I9FZV2</accession>
<name>A0A1I9FZV2_BRUMA</name>
<dbReference type="EMBL" id="LN855772">
    <property type="protein sequence ID" value="CDP91230.1"/>
    <property type="molecule type" value="Genomic_DNA"/>
</dbReference>